<dbReference type="OMA" id="AWIDTHA"/>
<proteinExistence type="inferred from homology"/>
<evidence type="ECO:0000313" key="2">
    <source>
        <dbReference type="EMBL" id="KAF5778286.1"/>
    </source>
</evidence>
<evidence type="ECO:0000313" key="3">
    <source>
        <dbReference type="EMBL" id="OTG05435.1"/>
    </source>
</evidence>
<gene>
    <name evidence="3" type="ORF">HannXRQ_Chr12g0373521</name>
    <name evidence="2" type="ORF">HanXRQr2_Chr12g0545721</name>
</gene>
<dbReference type="InterPro" id="IPR029045">
    <property type="entry name" value="ClpP/crotonase-like_dom_sf"/>
</dbReference>
<dbReference type="Proteomes" id="UP000215914">
    <property type="component" value="Chromosome 12"/>
</dbReference>
<sequence length="127" mass="14047">MDNSSPENLIVVKKEPDGIAYVTINRPKSLNSLTRPMMVDLARAFNSLSSDDSVGVIILSGMWKWIRLLKWEWCRKPIIGAVSGFSVTAGYEISLACDILIASTDAKFVDTHATFGLILFIIMLILV</sequence>
<dbReference type="PANTHER" id="PTHR43802:SF1">
    <property type="entry name" value="IP11341P-RELATED"/>
    <property type="match status" value="1"/>
</dbReference>
<reference evidence="2" key="3">
    <citation type="submission" date="2020-06" db="EMBL/GenBank/DDBJ databases">
        <title>Helianthus annuus Genome sequencing and assembly Release 2.</title>
        <authorList>
            <person name="Gouzy J."/>
            <person name="Langlade N."/>
            <person name="Munos S."/>
        </authorList>
    </citation>
    <scope>NUCLEOTIDE SEQUENCE</scope>
    <source>
        <tissue evidence="2">Leaves</tissue>
    </source>
</reference>
<evidence type="ECO:0000256" key="1">
    <source>
        <dbReference type="ARBA" id="ARBA00005254"/>
    </source>
</evidence>
<dbReference type="AlphaFoldDB" id="A0A251T2R4"/>
<reference evidence="2 4" key="1">
    <citation type="journal article" date="2017" name="Nature">
        <title>The sunflower genome provides insights into oil metabolism, flowering and Asterid evolution.</title>
        <authorList>
            <person name="Badouin H."/>
            <person name="Gouzy J."/>
            <person name="Grassa C.J."/>
            <person name="Murat F."/>
            <person name="Staton S.E."/>
            <person name="Cottret L."/>
            <person name="Lelandais-Briere C."/>
            <person name="Owens G.L."/>
            <person name="Carrere S."/>
            <person name="Mayjonade B."/>
            <person name="Legrand L."/>
            <person name="Gill N."/>
            <person name="Kane N.C."/>
            <person name="Bowers J.E."/>
            <person name="Hubner S."/>
            <person name="Bellec A."/>
            <person name="Berard A."/>
            <person name="Berges H."/>
            <person name="Blanchet N."/>
            <person name="Boniface M.C."/>
            <person name="Brunel D."/>
            <person name="Catrice O."/>
            <person name="Chaidir N."/>
            <person name="Claudel C."/>
            <person name="Donnadieu C."/>
            <person name="Faraut T."/>
            <person name="Fievet G."/>
            <person name="Helmstetter N."/>
            <person name="King M."/>
            <person name="Knapp S.J."/>
            <person name="Lai Z."/>
            <person name="Le Paslier M.C."/>
            <person name="Lippi Y."/>
            <person name="Lorenzon L."/>
            <person name="Mandel J.R."/>
            <person name="Marage G."/>
            <person name="Marchand G."/>
            <person name="Marquand E."/>
            <person name="Bret-Mestries E."/>
            <person name="Morien E."/>
            <person name="Nambeesan S."/>
            <person name="Nguyen T."/>
            <person name="Pegot-Espagnet P."/>
            <person name="Pouilly N."/>
            <person name="Raftis F."/>
            <person name="Sallet E."/>
            <person name="Schiex T."/>
            <person name="Thomas J."/>
            <person name="Vandecasteele C."/>
            <person name="Vares D."/>
            <person name="Vear F."/>
            <person name="Vautrin S."/>
            <person name="Crespi M."/>
            <person name="Mangin B."/>
            <person name="Burke J.M."/>
            <person name="Salse J."/>
            <person name="Munos S."/>
            <person name="Vincourt P."/>
            <person name="Rieseberg L.H."/>
            <person name="Langlade N.B."/>
        </authorList>
    </citation>
    <scope>NUCLEOTIDE SEQUENCE [LARGE SCALE GENOMIC DNA]</scope>
    <source>
        <strain evidence="4">cv. SF193</strain>
        <tissue evidence="2">Leaves</tissue>
    </source>
</reference>
<dbReference type="Pfam" id="PF00378">
    <property type="entry name" value="ECH_1"/>
    <property type="match status" value="2"/>
</dbReference>
<keyword evidence="4" id="KW-1185">Reference proteome</keyword>
<dbReference type="PANTHER" id="PTHR43802">
    <property type="entry name" value="ENOYL-COA HYDRATASE"/>
    <property type="match status" value="1"/>
</dbReference>
<name>A0A251T2R4_HELAN</name>
<dbReference type="STRING" id="4232.A0A251T2R4"/>
<dbReference type="CDD" id="cd06558">
    <property type="entry name" value="crotonase-like"/>
    <property type="match status" value="1"/>
</dbReference>
<protein>
    <submittedName>
        <fullName evidence="2">Enoyl-CoA hydratase/isomerase, ClpP/crotonase-like domain superfamily</fullName>
    </submittedName>
    <submittedName>
        <fullName evidence="3">Putative crotonase</fullName>
    </submittedName>
</protein>
<evidence type="ECO:0000313" key="4">
    <source>
        <dbReference type="Proteomes" id="UP000215914"/>
    </source>
</evidence>
<organism evidence="3 4">
    <name type="scientific">Helianthus annuus</name>
    <name type="common">Common sunflower</name>
    <dbReference type="NCBI Taxonomy" id="4232"/>
    <lineage>
        <taxon>Eukaryota</taxon>
        <taxon>Viridiplantae</taxon>
        <taxon>Streptophyta</taxon>
        <taxon>Embryophyta</taxon>
        <taxon>Tracheophyta</taxon>
        <taxon>Spermatophyta</taxon>
        <taxon>Magnoliopsida</taxon>
        <taxon>eudicotyledons</taxon>
        <taxon>Gunneridae</taxon>
        <taxon>Pentapetalae</taxon>
        <taxon>asterids</taxon>
        <taxon>campanulids</taxon>
        <taxon>Asterales</taxon>
        <taxon>Asteraceae</taxon>
        <taxon>Asteroideae</taxon>
        <taxon>Heliantheae alliance</taxon>
        <taxon>Heliantheae</taxon>
        <taxon>Helianthus</taxon>
    </lineage>
</organism>
<dbReference type="Gramene" id="mRNA:HanXRQr2_Chr12g0545721">
    <property type="protein sequence ID" value="mRNA:HanXRQr2_Chr12g0545721"/>
    <property type="gene ID" value="HanXRQr2_Chr12g0545721"/>
</dbReference>
<dbReference type="EMBL" id="MNCJ02000327">
    <property type="protein sequence ID" value="KAF5778286.1"/>
    <property type="molecule type" value="Genomic_DNA"/>
</dbReference>
<dbReference type="InParanoid" id="A0A251T2R4"/>
<dbReference type="EMBL" id="CM007901">
    <property type="protein sequence ID" value="OTG05435.1"/>
    <property type="molecule type" value="Genomic_DNA"/>
</dbReference>
<dbReference type="InterPro" id="IPR001753">
    <property type="entry name" value="Enoyl-CoA_hydra/iso"/>
</dbReference>
<dbReference type="SUPFAM" id="SSF52096">
    <property type="entry name" value="ClpP/crotonase"/>
    <property type="match status" value="1"/>
</dbReference>
<reference evidence="3" key="2">
    <citation type="submission" date="2017-02" db="EMBL/GenBank/DDBJ databases">
        <title>Sunflower complete genome.</title>
        <authorList>
            <person name="Langlade N."/>
            <person name="Munos S."/>
        </authorList>
    </citation>
    <scope>NUCLEOTIDE SEQUENCE [LARGE SCALE GENOMIC DNA]</scope>
    <source>
        <tissue evidence="3">Leaves</tissue>
    </source>
</reference>
<comment type="similarity">
    <text evidence="1">Belongs to the enoyl-CoA hydratase/isomerase family.</text>
</comment>
<accession>A0A251T2R4</accession>
<dbReference type="Gene3D" id="3.90.226.10">
    <property type="entry name" value="2-enoyl-CoA Hydratase, Chain A, domain 1"/>
    <property type="match status" value="2"/>
</dbReference>